<dbReference type="WBParaSite" id="nRc.2.0.1.t42625-RA">
    <property type="protein sequence ID" value="nRc.2.0.1.t42625-RA"/>
    <property type="gene ID" value="nRc.2.0.1.g42625"/>
</dbReference>
<evidence type="ECO:0000256" key="4">
    <source>
        <dbReference type="ARBA" id="ARBA00022771"/>
    </source>
</evidence>
<evidence type="ECO:0000313" key="13">
    <source>
        <dbReference type="Proteomes" id="UP000887565"/>
    </source>
</evidence>
<feature type="transmembrane region" description="Helical" evidence="11">
    <location>
        <begin position="94"/>
        <end position="114"/>
    </location>
</feature>
<evidence type="ECO:0000256" key="10">
    <source>
        <dbReference type="SAM" id="MobiDB-lite"/>
    </source>
</evidence>
<keyword evidence="8 11" id="KW-0472">Membrane</keyword>
<dbReference type="PROSITE" id="PS00518">
    <property type="entry name" value="ZF_RING_1"/>
    <property type="match status" value="1"/>
</dbReference>
<accession>A0A915KV06</accession>
<dbReference type="PROSITE" id="PS50089">
    <property type="entry name" value="ZF_RING_2"/>
    <property type="match status" value="1"/>
</dbReference>
<keyword evidence="2 11" id="KW-0812">Transmembrane</keyword>
<feature type="region of interest" description="Disordered" evidence="10">
    <location>
        <begin position="50"/>
        <end position="73"/>
    </location>
</feature>
<protein>
    <submittedName>
        <fullName evidence="14">RING-type domain-containing protein</fullName>
    </submittedName>
</protein>
<evidence type="ECO:0000313" key="14">
    <source>
        <dbReference type="WBParaSite" id="nRc.2.0.1.t42625-RA"/>
    </source>
</evidence>
<dbReference type="PANTHER" id="PTHR15860:SF0">
    <property type="entry name" value="LP20373P"/>
    <property type="match status" value="1"/>
</dbReference>
<comment type="subcellular location">
    <subcellularLocation>
        <location evidence="1">Membrane</location>
        <topology evidence="1">Multi-pass membrane protein</topology>
    </subcellularLocation>
</comment>
<dbReference type="GO" id="GO:0008270">
    <property type="term" value="F:zinc ion binding"/>
    <property type="evidence" value="ECO:0007669"/>
    <property type="project" value="UniProtKB-KW"/>
</dbReference>
<evidence type="ECO:0000256" key="6">
    <source>
        <dbReference type="ARBA" id="ARBA00022833"/>
    </source>
</evidence>
<dbReference type="GO" id="GO:1904294">
    <property type="term" value="P:positive regulation of ERAD pathway"/>
    <property type="evidence" value="ECO:0007669"/>
    <property type="project" value="InterPro"/>
</dbReference>
<evidence type="ECO:0000256" key="1">
    <source>
        <dbReference type="ARBA" id="ARBA00004141"/>
    </source>
</evidence>
<dbReference type="SUPFAM" id="SSF57850">
    <property type="entry name" value="RING/U-box"/>
    <property type="match status" value="1"/>
</dbReference>
<keyword evidence="3" id="KW-0479">Metal-binding</keyword>
<evidence type="ECO:0000256" key="7">
    <source>
        <dbReference type="ARBA" id="ARBA00022989"/>
    </source>
</evidence>
<dbReference type="PANTHER" id="PTHR15860">
    <property type="entry name" value="UNCHARACTERIZED RING FINGER-CONTAINING PROTEIN"/>
    <property type="match status" value="1"/>
</dbReference>
<dbReference type="InterPro" id="IPR013083">
    <property type="entry name" value="Znf_RING/FYVE/PHD"/>
</dbReference>
<evidence type="ECO:0000256" key="11">
    <source>
        <dbReference type="SAM" id="Phobius"/>
    </source>
</evidence>
<dbReference type="AlphaFoldDB" id="A0A915KV06"/>
<dbReference type="InterPro" id="IPR001841">
    <property type="entry name" value="Znf_RING"/>
</dbReference>
<feature type="domain" description="RING-type" evidence="12">
    <location>
        <begin position="276"/>
        <end position="314"/>
    </location>
</feature>
<evidence type="ECO:0000256" key="2">
    <source>
        <dbReference type="ARBA" id="ARBA00022692"/>
    </source>
</evidence>
<keyword evidence="5" id="KW-0833">Ubl conjugation pathway</keyword>
<feature type="region of interest" description="Disordered" evidence="10">
    <location>
        <begin position="18"/>
        <end position="37"/>
    </location>
</feature>
<reference evidence="14" key="1">
    <citation type="submission" date="2022-11" db="UniProtKB">
        <authorList>
            <consortium name="WormBaseParasite"/>
        </authorList>
    </citation>
    <scope>IDENTIFICATION</scope>
</reference>
<feature type="transmembrane region" description="Helical" evidence="11">
    <location>
        <begin position="120"/>
        <end position="138"/>
    </location>
</feature>
<dbReference type="Gene3D" id="3.30.40.10">
    <property type="entry name" value="Zinc/RING finger domain, C3HC4 (zinc finger)"/>
    <property type="match status" value="1"/>
</dbReference>
<evidence type="ECO:0000256" key="5">
    <source>
        <dbReference type="ARBA" id="ARBA00022786"/>
    </source>
</evidence>
<dbReference type="InterPro" id="IPR044235">
    <property type="entry name" value="RNFT1/2"/>
</dbReference>
<dbReference type="SMART" id="SM00184">
    <property type="entry name" value="RING"/>
    <property type="match status" value="1"/>
</dbReference>
<dbReference type="GO" id="GO:0061630">
    <property type="term" value="F:ubiquitin protein ligase activity"/>
    <property type="evidence" value="ECO:0007669"/>
    <property type="project" value="InterPro"/>
</dbReference>
<dbReference type="Pfam" id="PF13639">
    <property type="entry name" value="zf-RING_2"/>
    <property type="match status" value="1"/>
</dbReference>
<evidence type="ECO:0000259" key="12">
    <source>
        <dbReference type="PROSITE" id="PS50089"/>
    </source>
</evidence>
<organism evidence="13 14">
    <name type="scientific">Romanomermis culicivorax</name>
    <name type="common">Nematode worm</name>
    <dbReference type="NCBI Taxonomy" id="13658"/>
    <lineage>
        <taxon>Eukaryota</taxon>
        <taxon>Metazoa</taxon>
        <taxon>Ecdysozoa</taxon>
        <taxon>Nematoda</taxon>
        <taxon>Enoplea</taxon>
        <taxon>Dorylaimia</taxon>
        <taxon>Mermithida</taxon>
        <taxon>Mermithoidea</taxon>
        <taxon>Mermithidae</taxon>
        <taxon>Romanomermis</taxon>
    </lineage>
</organism>
<keyword evidence="7 11" id="KW-1133">Transmembrane helix</keyword>
<feature type="transmembrane region" description="Helical" evidence="11">
    <location>
        <begin position="150"/>
        <end position="170"/>
    </location>
</feature>
<sequence>MEPQEWLKTVTSKSLPKDKSLMSKGIETSSRNDATDSSTIVTTVNNENLTTPTENSIAHDPSGSGAVVDRRGNESNREWRNLTELSRTVNSQRIIKYACFFVPFLLILLFRAVFVYTKDIFTITTLFTVFIYADGFITSQATTKSNACRMKVFGLSIGLLFLLAITYVILYGNDETARLLIFSLPQTFLIEEGKNLRLSTILWYVLITDLAAKLITMIIKCQIILLPADVISYKRRVLFALNKLQSWWSCLKVCFRPRSIGQKPDSVDLHNCGPQCSICYCPFENPVQLECKHIYCEDCISTWLDKEKTCPICRARVDVENRSWRDGSTSMTNHLTHDTVNVS</sequence>
<dbReference type="InterPro" id="IPR017907">
    <property type="entry name" value="Znf_RING_CS"/>
</dbReference>
<evidence type="ECO:0000256" key="9">
    <source>
        <dbReference type="PROSITE-ProRule" id="PRU00175"/>
    </source>
</evidence>
<dbReference type="GO" id="GO:0016020">
    <property type="term" value="C:membrane"/>
    <property type="evidence" value="ECO:0007669"/>
    <property type="project" value="UniProtKB-SubCell"/>
</dbReference>
<evidence type="ECO:0000256" key="8">
    <source>
        <dbReference type="ARBA" id="ARBA00023136"/>
    </source>
</evidence>
<name>A0A915KV06_ROMCU</name>
<keyword evidence="6" id="KW-0862">Zinc</keyword>
<dbReference type="Proteomes" id="UP000887565">
    <property type="component" value="Unplaced"/>
</dbReference>
<proteinExistence type="predicted"/>
<keyword evidence="4 9" id="KW-0863">Zinc-finger</keyword>
<dbReference type="OMA" id="GMADTTI"/>
<keyword evidence="13" id="KW-1185">Reference proteome</keyword>
<evidence type="ECO:0000256" key="3">
    <source>
        <dbReference type="ARBA" id="ARBA00022723"/>
    </source>
</evidence>
<feature type="compositionally biased region" description="Polar residues" evidence="10">
    <location>
        <begin position="26"/>
        <end position="37"/>
    </location>
</feature>